<evidence type="ECO:0000256" key="11">
    <source>
        <dbReference type="RuleBase" id="RU000488"/>
    </source>
</evidence>
<comment type="similarity">
    <text evidence="2 11">Belongs to the mitochondrial carrier (TC 2.A.29) family.</text>
</comment>
<dbReference type="PROSITE" id="PS50920">
    <property type="entry name" value="SOLCAR"/>
    <property type="match status" value="1"/>
</dbReference>
<comment type="subcellular location">
    <subcellularLocation>
        <location evidence="1">Mitochondrion inner membrane</location>
        <topology evidence="1">Multi-pass membrane protein</topology>
    </subcellularLocation>
</comment>
<evidence type="ECO:0000256" key="2">
    <source>
        <dbReference type="ARBA" id="ARBA00006375"/>
    </source>
</evidence>
<gene>
    <name evidence="12" type="ORF">EUX98_g45</name>
</gene>
<feature type="repeat" description="Solcar" evidence="10">
    <location>
        <begin position="1"/>
        <end position="54"/>
    </location>
</feature>
<keyword evidence="5" id="KW-0677">Repeat</keyword>
<dbReference type="Pfam" id="PF00153">
    <property type="entry name" value="Mito_carr"/>
    <property type="match status" value="1"/>
</dbReference>
<keyword evidence="3 11" id="KW-0813">Transport</keyword>
<evidence type="ECO:0000256" key="6">
    <source>
        <dbReference type="ARBA" id="ARBA00022792"/>
    </source>
</evidence>
<dbReference type="InterPro" id="IPR018108">
    <property type="entry name" value="MCP_transmembrane"/>
</dbReference>
<evidence type="ECO:0000256" key="8">
    <source>
        <dbReference type="ARBA" id="ARBA00023128"/>
    </source>
</evidence>
<dbReference type="SUPFAM" id="SSF103506">
    <property type="entry name" value="Mitochondrial carrier"/>
    <property type="match status" value="1"/>
</dbReference>
<evidence type="ECO:0000256" key="9">
    <source>
        <dbReference type="ARBA" id="ARBA00023136"/>
    </source>
</evidence>
<evidence type="ECO:0000256" key="5">
    <source>
        <dbReference type="ARBA" id="ARBA00022737"/>
    </source>
</evidence>
<evidence type="ECO:0000256" key="10">
    <source>
        <dbReference type="PROSITE-ProRule" id="PRU00282"/>
    </source>
</evidence>
<keyword evidence="6" id="KW-0999">Mitochondrion inner membrane</keyword>
<dbReference type="OrthoDB" id="1747031at2759"/>
<name>A0A4V3XJS3_9APHY</name>
<dbReference type="Gene3D" id="1.50.40.10">
    <property type="entry name" value="Mitochondrial carrier domain"/>
    <property type="match status" value="1"/>
</dbReference>
<evidence type="ECO:0000313" key="12">
    <source>
        <dbReference type="EMBL" id="THH34163.1"/>
    </source>
</evidence>
<dbReference type="GO" id="GO:1990542">
    <property type="term" value="P:mitochondrial transmembrane transport"/>
    <property type="evidence" value="ECO:0007669"/>
    <property type="project" value="InterPro"/>
</dbReference>
<dbReference type="GO" id="GO:0005743">
    <property type="term" value="C:mitochondrial inner membrane"/>
    <property type="evidence" value="ECO:0007669"/>
    <property type="project" value="UniProtKB-SubCell"/>
</dbReference>
<dbReference type="PANTHER" id="PTHR45760:SF2">
    <property type="entry name" value="FI19922P1-RELATED"/>
    <property type="match status" value="1"/>
</dbReference>
<sequence>MSHAGKTTASWPLMAEILRTEGLTALYAGIMPRIAKIAPACGIMIACFEGIGRVLAKPKEDQVS</sequence>
<keyword evidence="8" id="KW-0496">Mitochondrion</keyword>
<proteinExistence type="inferred from homology"/>
<evidence type="ECO:0000256" key="3">
    <source>
        <dbReference type="ARBA" id="ARBA00022448"/>
    </source>
</evidence>
<evidence type="ECO:0000256" key="1">
    <source>
        <dbReference type="ARBA" id="ARBA00004448"/>
    </source>
</evidence>
<dbReference type="Proteomes" id="UP000308730">
    <property type="component" value="Unassembled WGS sequence"/>
</dbReference>
<organism evidence="12 13">
    <name type="scientific">Antrodiella citrinella</name>
    <dbReference type="NCBI Taxonomy" id="2447956"/>
    <lineage>
        <taxon>Eukaryota</taxon>
        <taxon>Fungi</taxon>
        <taxon>Dikarya</taxon>
        <taxon>Basidiomycota</taxon>
        <taxon>Agaricomycotina</taxon>
        <taxon>Agaricomycetes</taxon>
        <taxon>Polyporales</taxon>
        <taxon>Steccherinaceae</taxon>
        <taxon>Antrodiella</taxon>
    </lineage>
</organism>
<dbReference type="EMBL" id="SGPM01000001">
    <property type="protein sequence ID" value="THH34163.1"/>
    <property type="molecule type" value="Genomic_DNA"/>
</dbReference>
<dbReference type="InterPro" id="IPR023395">
    <property type="entry name" value="MCP_dom_sf"/>
</dbReference>
<dbReference type="InterPro" id="IPR045315">
    <property type="entry name" value="Mtm1-like"/>
</dbReference>
<dbReference type="PANTHER" id="PTHR45760">
    <property type="entry name" value="FI19922P1-RELATED"/>
    <property type="match status" value="1"/>
</dbReference>
<keyword evidence="7" id="KW-1133">Transmembrane helix</keyword>
<keyword evidence="4 10" id="KW-0812">Transmembrane</keyword>
<evidence type="ECO:0000256" key="4">
    <source>
        <dbReference type="ARBA" id="ARBA00022692"/>
    </source>
</evidence>
<comment type="caution">
    <text evidence="12">The sequence shown here is derived from an EMBL/GenBank/DDBJ whole genome shotgun (WGS) entry which is preliminary data.</text>
</comment>
<reference evidence="12 13" key="1">
    <citation type="submission" date="2019-02" db="EMBL/GenBank/DDBJ databases">
        <title>Genome sequencing of the rare red list fungi Antrodiella citrinella (Flaviporus citrinellus).</title>
        <authorList>
            <person name="Buettner E."/>
            <person name="Kellner H."/>
        </authorList>
    </citation>
    <scope>NUCLEOTIDE SEQUENCE [LARGE SCALE GENOMIC DNA]</scope>
    <source>
        <strain evidence="12 13">DSM 108506</strain>
    </source>
</reference>
<protein>
    <submittedName>
        <fullName evidence="12">Uncharacterized protein</fullName>
    </submittedName>
</protein>
<evidence type="ECO:0000313" key="13">
    <source>
        <dbReference type="Proteomes" id="UP000308730"/>
    </source>
</evidence>
<keyword evidence="13" id="KW-1185">Reference proteome</keyword>
<accession>A0A4V3XJS3</accession>
<keyword evidence="9 10" id="KW-0472">Membrane</keyword>
<dbReference type="AlphaFoldDB" id="A0A4V3XJS3"/>
<evidence type="ECO:0000256" key="7">
    <source>
        <dbReference type="ARBA" id="ARBA00022989"/>
    </source>
</evidence>